<dbReference type="AlphaFoldDB" id="A0A1G8DT35"/>
<dbReference type="InterPro" id="IPR012349">
    <property type="entry name" value="Split_barrel_FMN-bd"/>
</dbReference>
<proteinExistence type="predicted"/>
<dbReference type="InterPro" id="IPR038725">
    <property type="entry name" value="YdaG_split_barrel_FMN-bd"/>
</dbReference>
<organism evidence="2 3">
    <name type="scientific">Agrococcus jejuensis</name>
    <dbReference type="NCBI Taxonomy" id="399736"/>
    <lineage>
        <taxon>Bacteria</taxon>
        <taxon>Bacillati</taxon>
        <taxon>Actinomycetota</taxon>
        <taxon>Actinomycetes</taxon>
        <taxon>Micrococcales</taxon>
        <taxon>Microbacteriaceae</taxon>
        <taxon>Agrococcus</taxon>
    </lineage>
</organism>
<name>A0A1G8DT35_9MICO</name>
<dbReference type="STRING" id="399736.SAMN04489720_1760"/>
<evidence type="ECO:0000313" key="3">
    <source>
        <dbReference type="Proteomes" id="UP000198822"/>
    </source>
</evidence>
<keyword evidence="3" id="KW-1185">Reference proteome</keyword>
<protein>
    <submittedName>
        <fullName evidence="2">General stress protein 26</fullName>
    </submittedName>
</protein>
<gene>
    <name evidence="2" type="ORF">SAMN04489720_1760</name>
</gene>
<dbReference type="PANTHER" id="PTHR34818">
    <property type="entry name" value="PROTEIN BLI-3"/>
    <property type="match status" value="1"/>
</dbReference>
<dbReference type="SUPFAM" id="SSF50475">
    <property type="entry name" value="FMN-binding split barrel"/>
    <property type="match status" value="1"/>
</dbReference>
<dbReference type="PANTHER" id="PTHR34818:SF1">
    <property type="entry name" value="PROTEIN BLI-3"/>
    <property type="match status" value="1"/>
</dbReference>
<dbReference type="Proteomes" id="UP000198822">
    <property type="component" value="Chromosome I"/>
</dbReference>
<dbReference type="RefSeq" id="WP_092504259.1">
    <property type="nucleotide sequence ID" value="NZ_LT629695.1"/>
</dbReference>
<dbReference type="InterPro" id="IPR052917">
    <property type="entry name" value="Stress-Dev_Protein"/>
</dbReference>
<feature type="domain" description="General stress protein FMN-binding split barrel" evidence="1">
    <location>
        <begin position="6"/>
        <end position="146"/>
    </location>
</feature>
<accession>A0A1G8DT35</accession>
<dbReference type="Gene3D" id="2.30.110.10">
    <property type="entry name" value="Electron Transport, Fmn-binding Protein, Chain A"/>
    <property type="match status" value="1"/>
</dbReference>
<reference evidence="3" key="1">
    <citation type="submission" date="2016-10" db="EMBL/GenBank/DDBJ databases">
        <authorList>
            <person name="Varghese N."/>
            <person name="Submissions S."/>
        </authorList>
    </citation>
    <scope>NUCLEOTIDE SEQUENCE [LARGE SCALE GENOMIC DNA]</scope>
    <source>
        <strain evidence="3">DSM 22002</strain>
    </source>
</reference>
<dbReference type="OrthoDB" id="1432662at2"/>
<evidence type="ECO:0000259" key="1">
    <source>
        <dbReference type="Pfam" id="PF16242"/>
    </source>
</evidence>
<sequence>MAKTELEQVQAMLEGFRFAMLTTRDEQGMLQAHPLTVQEREFDGDLWFIVGGDAPLVQHVGVDPAVGVSFSGDSSWLSISGTAAVVDDPALLESLWNPVVDAWFPEGPRESKATLLKVDSASAQYWDSPGRLATLVSLVTSRVTGEPKGGESGTVQLD</sequence>
<dbReference type="EMBL" id="LT629695">
    <property type="protein sequence ID" value="SDH60640.1"/>
    <property type="molecule type" value="Genomic_DNA"/>
</dbReference>
<dbReference type="Pfam" id="PF16242">
    <property type="entry name" value="Pyrid_ox_like"/>
    <property type="match status" value="1"/>
</dbReference>
<evidence type="ECO:0000313" key="2">
    <source>
        <dbReference type="EMBL" id="SDH60640.1"/>
    </source>
</evidence>